<accession>A0A517X0S6</accession>
<dbReference type="EMBL" id="CP037920">
    <property type="protein sequence ID" value="QDT97445.1"/>
    <property type="molecule type" value="Genomic_DNA"/>
</dbReference>
<keyword evidence="1" id="KW-0812">Transmembrane</keyword>
<dbReference type="Proteomes" id="UP000318384">
    <property type="component" value="Chromosome"/>
</dbReference>
<feature type="transmembrane region" description="Helical" evidence="1">
    <location>
        <begin position="76"/>
        <end position="95"/>
    </location>
</feature>
<dbReference type="OrthoDB" id="215731at2"/>
<evidence type="ECO:0000256" key="1">
    <source>
        <dbReference type="SAM" id="Phobius"/>
    </source>
</evidence>
<evidence type="ECO:0000313" key="3">
    <source>
        <dbReference type="EMBL" id="QDU11092.1"/>
    </source>
</evidence>
<dbReference type="Proteomes" id="UP000318704">
    <property type="component" value="Chromosome"/>
</dbReference>
<dbReference type="KEGG" id="gaw:V144x_29200"/>
<accession>A0A517VWR2</accession>
<name>A0A517VWR2_9PLAN</name>
<keyword evidence="1" id="KW-0472">Membrane</keyword>
<proteinExistence type="predicted"/>
<dbReference type="EMBL" id="CP037422">
    <property type="protein sequence ID" value="QDU11092.1"/>
    <property type="molecule type" value="Genomic_DNA"/>
</dbReference>
<dbReference type="RefSeq" id="WP_144985795.1">
    <property type="nucleotide sequence ID" value="NZ_CP037422.1"/>
</dbReference>
<sequence length="99" mass="11163">MYVTGQGHRMFRSTFFATGLFVMLTGASFLFVDKLVLSHKVTTQEPQQVREPEFRGFLGMTSLNKDKQEELNPPDWAAFSLMSVGAVTMLYAVALPKRN</sequence>
<dbReference type="AlphaFoldDB" id="A0A517VWR2"/>
<reference evidence="4 5" key="1">
    <citation type="submission" date="2019-03" db="EMBL/GenBank/DDBJ databases">
        <title>Deep-cultivation of Planctomycetes and their phenomic and genomic characterization uncovers novel biology.</title>
        <authorList>
            <person name="Wiegand S."/>
            <person name="Jogler M."/>
            <person name="Boedeker C."/>
            <person name="Pinto D."/>
            <person name="Vollmers J."/>
            <person name="Rivas-Marin E."/>
            <person name="Kohn T."/>
            <person name="Peeters S.H."/>
            <person name="Heuer A."/>
            <person name="Rast P."/>
            <person name="Oberbeckmann S."/>
            <person name="Bunk B."/>
            <person name="Jeske O."/>
            <person name="Meyerdierks A."/>
            <person name="Storesund J.E."/>
            <person name="Kallscheuer N."/>
            <person name="Luecker S."/>
            <person name="Lage O.M."/>
            <person name="Pohl T."/>
            <person name="Merkel B.J."/>
            <person name="Hornburger P."/>
            <person name="Mueller R.-W."/>
            <person name="Bruemmer F."/>
            <person name="Labrenz M."/>
            <person name="Spormann A.M."/>
            <person name="Op den Camp H."/>
            <person name="Overmann J."/>
            <person name="Amann R."/>
            <person name="Jetten M.S.M."/>
            <person name="Mascher T."/>
            <person name="Medema M.H."/>
            <person name="Devos D.P."/>
            <person name="Kaster A.-K."/>
            <person name="Ovreas L."/>
            <person name="Rohde M."/>
            <person name="Galperin M.Y."/>
            <person name="Jogler C."/>
        </authorList>
    </citation>
    <scope>NUCLEOTIDE SEQUENCE [LARGE SCALE GENOMIC DNA]</scope>
    <source>
        <strain evidence="2 5">V144</strain>
        <strain evidence="3 4">V202</strain>
    </source>
</reference>
<keyword evidence="4" id="KW-1185">Reference proteome</keyword>
<evidence type="ECO:0000313" key="2">
    <source>
        <dbReference type="EMBL" id="QDT97445.1"/>
    </source>
</evidence>
<gene>
    <name evidence="2" type="ORF">V144x_29200</name>
    <name evidence="3" type="ORF">V202x_45080</name>
</gene>
<evidence type="ECO:0000313" key="4">
    <source>
        <dbReference type="Proteomes" id="UP000318384"/>
    </source>
</evidence>
<protein>
    <submittedName>
        <fullName evidence="2">Uncharacterized protein</fullName>
    </submittedName>
</protein>
<organism evidence="2 5">
    <name type="scientific">Gimesia aquarii</name>
    <dbReference type="NCBI Taxonomy" id="2527964"/>
    <lineage>
        <taxon>Bacteria</taxon>
        <taxon>Pseudomonadati</taxon>
        <taxon>Planctomycetota</taxon>
        <taxon>Planctomycetia</taxon>
        <taxon>Planctomycetales</taxon>
        <taxon>Planctomycetaceae</taxon>
        <taxon>Gimesia</taxon>
    </lineage>
</organism>
<keyword evidence="1" id="KW-1133">Transmembrane helix</keyword>
<evidence type="ECO:0000313" key="5">
    <source>
        <dbReference type="Proteomes" id="UP000318704"/>
    </source>
</evidence>
<feature type="transmembrane region" description="Helical" evidence="1">
    <location>
        <begin position="12"/>
        <end position="32"/>
    </location>
</feature>